<dbReference type="SUPFAM" id="SSF74731">
    <property type="entry name" value="Ribosomal protein L20"/>
    <property type="match status" value="1"/>
</dbReference>
<dbReference type="STRING" id="1817813.A2008_06340"/>
<evidence type="ECO:0000256" key="1">
    <source>
        <dbReference type="ARBA" id="ARBA00007698"/>
    </source>
</evidence>
<dbReference type="Gene3D" id="1.20.5.1450">
    <property type="match status" value="1"/>
</dbReference>
<evidence type="ECO:0000313" key="8">
    <source>
        <dbReference type="Proteomes" id="UP000178735"/>
    </source>
</evidence>
<dbReference type="GO" id="GO:0005840">
    <property type="term" value="C:ribosome"/>
    <property type="evidence" value="ECO:0007669"/>
    <property type="project" value="UniProtKB-KW"/>
</dbReference>
<dbReference type="NCBIfam" id="TIGR01032">
    <property type="entry name" value="rplT_bact"/>
    <property type="match status" value="1"/>
</dbReference>
<organism evidence="7 8">
    <name type="scientific">Candidatus Wallbacteria bacterium GWC2_49_35</name>
    <dbReference type="NCBI Taxonomy" id="1817813"/>
    <lineage>
        <taxon>Bacteria</taxon>
        <taxon>Candidatus Walliibacteriota</taxon>
    </lineage>
</organism>
<dbReference type="PANTHER" id="PTHR10986">
    <property type="entry name" value="39S RIBOSOMAL PROTEIN L20"/>
    <property type="match status" value="1"/>
</dbReference>
<evidence type="ECO:0000256" key="5">
    <source>
        <dbReference type="HAMAP-Rule" id="MF_00382"/>
    </source>
</evidence>
<dbReference type="Proteomes" id="UP000178735">
    <property type="component" value="Unassembled WGS sequence"/>
</dbReference>
<dbReference type="PRINTS" id="PR00062">
    <property type="entry name" value="RIBOSOMALL20"/>
</dbReference>
<dbReference type="InterPro" id="IPR005813">
    <property type="entry name" value="Ribosomal_bL20"/>
</dbReference>
<dbReference type="GO" id="GO:1990904">
    <property type="term" value="C:ribonucleoprotein complex"/>
    <property type="evidence" value="ECO:0007669"/>
    <property type="project" value="UniProtKB-KW"/>
</dbReference>
<dbReference type="AlphaFoldDB" id="A0A1F7WQV4"/>
<evidence type="ECO:0000256" key="3">
    <source>
        <dbReference type="ARBA" id="ARBA00023274"/>
    </source>
</evidence>
<evidence type="ECO:0000256" key="2">
    <source>
        <dbReference type="ARBA" id="ARBA00022980"/>
    </source>
</evidence>
<dbReference type="EMBL" id="MGFH01000123">
    <property type="protein sequence ID" value="OGM05151.1"/>
    <property type="molecule type" value="Genomic_DNA"/>
</dbReference>
<evidence type="ECO:0000313" key="7">
    <source>
        <dbReference type="EMBL" id="OGM05151.1"/>
    </source>
</evidence>
<comment type="caution">
    <text evidence="7">The sequence shown here is derived from an EMBL/GenBank/DDBJ whole genome shotgun (WGS) entry which is preliminary data.</text>
</comment>
<protein>
    <recommendedName>
        <fullName evidence="4 5">Large ribosomal subunit protein bL20</fullName>
    </recommendedName>
</protein>
<dbReference type="Pfam" id="PF00453">
    <property type="entry name" value="Ribosomal_L20"/>
    <property type="match status" value="1"/>
</dbReference>
<keyword evidence="3 5" id="KW-0687">Ribonucleoprotein</keyword>
<name>A0A1F7WQV4_9BACT</name>
<evidence type="ECO:0000256" key="4">
    <source>
        <dbReference type="ARBA" id="ARBA00035172"/>
    </source>
</evidence>
<dbReference type="GO" id="GO:0003735">
    <property type="term" value="F:structural constituent of ribosome"/>
    <property type="evidence" value="ECO:0007669"/>
    <property type="project" value="InterPro"/>
</dbReference>
<keyword evidence="5 6" id="KW-0694">RNA-binding</keyword>
<gene>
    <name evidence="5" type="primary">rplT</name>
    <name evidence="7" type="ORF">A2008_06340</name>
</gene>
<dbReference type="GO" id="GO:0000027">
    <property type="term" value="P:ribosomal large subunit assembly"/>
    <property type="evidence" value="ECO:0007669"/>
    <property type="project" value="UniProtKB-UniRule"/>
</dbReference>
<keyword evidence="2 5" id="KW-0689">Ribosomal protein</keyword>
<reference evidence="7 8" key="1">
    <citation type="journal article" date="2016" name="Nat. Commun.">
        <title>Thousands of microbial genomes shed light on interconnected biogeochemical processes in an aquifer system.</title>
        <authorList>
            <person name="Anantharaman K."/>
            <person name="Brown C.T."/>
            <person name="Hug L.A."/>
            <person name="Sharon I."/>
            <person name="Castelle C.J."/>
            <person name="Probst A.J."/>
            <person name="Thomas B.C."/>
            <person name="Singh A."/>
            <person name="Wilkins M.J."/>
            <person name="Karaoz U."/>
            <person name="Brodie E.L."/>
            <person name="Williams K.H."/>
            <person name="Hubbard S.S."/>
            <person name="Banfield J.F."/>
        </authorList>
    </citation>
    <scope>NUCLEOTIDE SEQUENCE [LARGE SCALE GENOMIC DNA]</scope>
</reference>
<comment type="similarity">
    <text evidence="1 5 6">Belongs to the bacterial ribosomal protein bL20 family.</text>
</comment>
<dbReference type="GO" id="GO:0006412">
    <property type="term" value="P:translation"/>
    <property type="evidence" value="ECO:0007669"/>
    <property type="project" value="InterPro"/>
</dbReference>
<dbReference type="Gene3D" id="1.10.1900.20">
    <property type="entry name" value="Ribosomal protein L20"/>
    <property type="match status" value="1"/>
</dbReference>
<dbReference type="FunFam" id="1.10.1900.20:FF:000001">
    <property type="entry name" value="50S ribosomal protein L20"/>
    <property type="match status" value="1"/>
</dbReference>
<accession>A0A1F7WQV4</accession>
<comment type="function">
    <text evidence="5 6">Binds directly to 23S ribosomal RNA and is necessary for the in vitro assembly process of the 50S ribosomal subunit. It is not involved in the protein synthesizing functions of that subunit.</text>
</comment>
<dbReference type="HAMAP" id="MF_00382">
    <property type="entry name" value="Ribosomal_bL20"/>
    <property type="match status" value="1"/>
</dbReference>
<proteinExistence type="inferred from homology"/>
<dbReference type="GO" id="GO:0019843">
    <property type="term" value="F:rRNA binding"/>
    <property type="evidence" value="ECO:0007669"/>
    <property type="project" value="UniProtKB-UniRule"/>
</dbReference>
<sequence>MAQGFFGSRRRTYKQAHMAVIKAHVYAYRDRRARRREFRSLWITRINAATREHGLSYSKFVSGLKKANVCLDRKVLAEIAFSDNGTFKAIVEKAKTALAAK</sequence>
<dbReference type="InterPro" id="IPR035566">
    <property type="entry name" value="Ribosomal_protein_bL20_C"/>
</dbReference>
<keyword evidence="5 6" id="KW-0699">rRNA-binding</keyword>
<evidence type="ECO:0000256" key="6">
    <source>
        <dbReference type="RuleBase" id="RU000560"/>
    </source>
</evidence>
<dbReference type="CDD" id="cd07026">
    <property type="entry name" value="Ribosomal_L20"/>
    <property type="match status" value="1"/>
</dbReference>